<keyword evidence="3" id="KW-0521">NADP</keyword>
<sequence length="257" mass="27573">MNPIHLTILTGGSRGMGLSMAKRSLRTDSHLLTIARHISTELADEAQRKDATLTQWTQDLAETTAAAQRLGEWLADLDAGAIASATLINNAGVIPRIGPLDECPPSELANALRVGLEAPMQLTAAFLRATRVWVQGGWRGPRKVLNISSGLGRRAMASQAPYCAAKAGMDHFTRCSALDEARHAQGARLVSLAPGVIDTDMQIQLRAGDPAAFPDHERFVELKSQGQLTSPDEAAGRVLAWLQRPDFGSNPVADVRD</sequence>
<dbReference type="SUPFAM" id="SSF51735">
    <property type="entry name" value="NAD(P)-binding Rossmann-fold domains"/>
    <property type="match status" value="1"/>
</dbReference>
<evidence type="ECO:0000313" key="5">
    <source>
        <dbReference type="EMBL" id="MDR7094676.1"/>
    </source>
</evidence>
<keyword evidence="2" id="KW-0963">Cytoplasm</keyword>
<dbReference type="PANTHER" id="PTHR44085:SF2">
    <property type="entry name" value="SEPIAPTERIN REDUCTASE"/>
    <property type="match status" value="1"/>
</dbReference>
<dbReference type="RefSeq" id="WP_204733851.1">
    <property type="nucleotide sequence ID" value="NZ_JAVDWE010000006.1"/>
</dbReference>
<evidence type="ECO:0000313" key="6">
    <source>
        <dbReference type="Proteomes" id="UP001265550"/>
    </source>
</evidence>
<dbReference type="Proteomes" id="UP001265550">
    <property type="component" value="Unassembled WGS sequence"/>
</dbReference>
<name>A0ABU1VB11_9BURK</name>
<evidence type="ECO:0000256" key="4">
    <source>
        <dbReference type="ARBA" id="ARBA00023002"/>
    </source>
</evidence>
<dbReference type="InterPro" id="IPR036291">
    <property type="entry name" value="NAD(P)-bd_dom_sf"/>
</dbReference>
<dbReference type="EMBL" id="JAVDWE010000006">
    <property type="protein sequence ID" value="MDR7094676.1"/>
    <property type="molecule type" value="Genomic_DNA"/>
</dbReference>
<gene>
    <name evidence="5" type="ORF">J2X09_002419</name>
</gene>
<dbReference type="Pfam" id="PF00106">
    <property type="entry name" value="adh_short"/>
    <property type="match status" value="1"/>
</dbReference>
<comment type="subcellular location">
    <subcellularLocation>
        <location evidence="1">Cytoplasm</location>
    </subcellularLocation>
</comment>
<dbReference type="PANTHER" id="PTHR44085">
    <property type="entry name" value="SEPIAPTERIN REDUCTASE"/>
    <property type="match status" value="1"/>
</dbReference>
<dbReference type="InterPro" id="IPR002347">
    <property type="entry name" value="SDR_fam"/>
</dbReference>
<proteinExistence type="predicted"/>
<evidence type="ECO:0000256" key="1">
    <source>
        <dbReference type="ARBA" id="ARBA00004496"/>
    </source>
</evidence>
<dbReference type="Gene3D" id="3.40.50.720">
    <property type="entry name" value="NAD(P)-binding Rossmann-like Domain"/>
    <property type="match status" value="1"/>
</dbReference>
<evidence type="ECO:0000256" key="3">
    <source>
        <dbReference type="ARBA" id="ARBA00022857"/>
    </source>
</evidence>
<accession>A0ABU1VB11</accession>
<evidence type="ECO:0000256" key="2">
    <source>
        <dbReference type="ARBA" id="ARBA00022490"/>
    </source>
</evidence>
<dbReference type="InterPro" id="IPR051721">
    <property type="entry name" value="Biopterin_syn/organic_redct"/>
</dbReference>
<organism evidence="5 6">
    <name type="scientific">Hydrogenophaga laconesensis</name>
    <dbReference type="NCBI Taxonomy" id="1805971"/>
    <lineage>
        <taxon>Bacteria</taxon>
        <taxon>Pseudomonadati</taxon>
        <taxon>Pseudomonadota</taxon>
        <taxon>Betaproteobacteria</taxon>
        <taxon>Burkholderiales</taxon>
        <taxon>Comamonadaceae</taxon>
        <taxon>Hydrogenophaga</taxon>
    </lineage>
</organism>
<comment type="caution">
    <text evidence="5">The sequence shown here is derived from an EMBL/GenBank/DDBJ whole genome shotgun (WGS) entry which is preliminary data.</text>
</comment>
<keyword evidence="4" id="KW-0560">Oxidoreductase</keyword>
<protein>
    <submittedName>
        <fullName evidence="5">NAD(P)-dependent dehydrogenase (Short-subunit alcohol dehydrogenase family)</fullName>
    </submittedName>
</protein>
<reference evidence="5 6" key="1">
    <citation type="submission" date="2023-07" db="EMBL/GenBank/DDBJ databases">
        <title>Sorghum-associated microbial communities from plants grown in Nebraska, USA.</title>
        <authorList>
            <person name="Schachtman D."/>
        </authorList>
    </citation>
    <scope>NUCLEOTIDE SEQUENCE [LARGE SCALE GENOMIC DNA]</scope>
    <source>
        <strain evidence="5 6">BE240</strain>
    </source>
</reference>
<keyword evidence="6" id="KW-1185">Reference proteome</keyword>
<dbReference type="PRINTS" id="PR00081">
    <property type="entry name" value="GDHRDH"/>
</dbReference>